<dbReference type="STRING" id="35570.A0A1I8PVT6"/>
<dbReference type="GO" id="GO:0007188">
    <property type="term" value="P:adenylate cyclase-modulating G protein-coupled receptor signaling pathway"/>
    <property type="evidence" value="ECO:0007669"/>
    <property type="project" value="TreeGrafter"/>
</dbReference>
<feature type="transmembrane region" description="Helical" evidence="5">
    <location>
        <begin position="166"/>
        <end position="189"/>
    </location>
</feature>
<reference evidence="7" key="1">
    <citation type="submission" date="2020-05" db="UniProtKB">
        <authorList>
            <consortium name="EnsemblMetazoa"/>
        </authorList>
    </citation>
    <scope>IDENTIFICATION</scope>
    <source>
        <strain evidence="7">USDA</strain>
    </source>
</reference>
<organism evidence="7 8">
    <name type="scientific">Stomoxys calcitrans</name>
    <name type="common">Stable fly</name>
    <name type="synonym">Conops calcitrans</name>
    <dbReference type="NCBI Taxonomy" id="35570"/>
    <lineage>
        <taxon>Eukaryota</taxon>
        <taxon>Metazoa</taxon>
        <taxon>Ecdysozoa</taxon>
        <taxon>Arthropoda</taxon>
        <taxon>Hexapoda</taxon>
        <taxon>Insecta</taxon>
        <taxon>Pterygota</taxon>
        <taxon>Neoptera</taxon>
        <taxon>Endopterygota</taxon>
        <taxon>Diptera</taxon>
        <taxon>Brachycera</taxon>
        <taxon>Muscomorpha</taxon>
        <taxon>Muscoidea</taxon>
        <taxon>Muscidae</taxon>
        <taxon>Stomoxys</taxon>
    </lineage>
</organism>
<dbReference type="InterPro" id="IPR017981">
    <property type="entry name" value="GPCR_2-like_7TM"/>
</dbReference>
<gene>
    <name evidence="7" type="primary">106088443</name>
</gene>
<feature type="transmembrane region" description="Helical" evidence="5">
    <location>
        <begin position="210"/>
        <end position="228"/>
    </location>
</feature>
<sequence length="299" mass="33718">MDDLEWRSSVNLIYEVGYGISLLAILLSLAILCYFKSLKCARITLHMNLFTSFAANNSLWLVWYLVVLPDGELLKRSPPPCVGLHIVLHYFLISNYSWMLCEGFYLHTVLVSAFISEKKLVKWLIAFGWGSPAVVIFVYGLARGLAGTVDDNTHCWMNMTDFDNILVVPVCISMFLNLLFLCNIVRVVLLKLKAPASLQNSCGPSRTVIQAFRATLLLVPLLGLQYIVTPFHPAPGHPLEYTYEVISAFTASFQGLCVATFFCFFNGEVIAQVKRRWRTAFLSNRPRANSYTATQVSFF</sequence>
<dbReference type="AlphaFoldDB" id="A0A1I8PVT6"/>
<feature type="transmembrane region" description="Helical" evidence="5">
    <location>
        <begin position="248"/>
        <end position="271"/>
    </location>
</feature>
<dbReference type="PANTHER" id="PTHR45620:SF32">
    <property type="entry name" value="DIURETIC HORMONE 31 RECEPTOR, ISOFORM C"/>
    <property type="match status" value="1"/>
</dbReference>
<dbReference type="VEuPathDB" id="VectorBase:SCAU011599"/>
<dbReference type="PRINTS" id="PR00249">
    <property type="entry name" value="GPCRSECRETIN"/>
</dbReference>
<dbReference type="EnsemblMetazoa" id="SCAU011599-RA">
    <property type="protein sequence ID" value="SCAU011599-PA"/>
    <property type="gene ID" value="SCAU011599"/>
</dbReference>
<protein>
    <recommendedName>
        <fullName evidence="6">G-protein coupled receptors family 2 profile 2 domain-containing protein</fullName>
    </recommendedName>
</protein>
<dbReference type="Gene3D" id="1.20.1070.10">
    <property type="entry name" value="Rhodopsin 7-helix transmembrane proteins"/>
    <property type="match status" value="1"/>
</dbReference>
<proteinExistence type="predicted"/>
<dbReference type="Pfam" id="PF00002">
    <property type="entry name" value="7tm_2"/>
    <property type="match status" value="1"/>
</dbReference>
<keyword evidence="3 5" id="KW-1133">Transmembrane helix</keyword>
<dbReference type="InterPro" id="IPR050332">
    <property type="entry name" value="GPCR_2"/>
</dbReference>
<dbReference type="PANTHER" id="PTHR45620">
    <property type="entry name" value="PDF RECEPTOR-LIKE PROTEIN-RELATED"/>
    <property type="match status" value="1"/>
</dbReference>
<feature type="transmembrane region" description="Helical" evidence="5">
    <location>
        <begin position="47"/>
        <end position="66"/>
    </location>
</feature>
<evidence type="ECO:0000313" key="7">
    <source>
        <dbReference type="EnsemblMetazoa" id="SCAU011599-PA"/>
    </source>
</evidence>
<keyword evidence="8" id="KW-1185">Reference proteome</keyword>
<comment type="subcellular location">
    <subcellularLocation>
        <location evidence="1">Membrane</location>
        <topology evidence="1">Multi-pass membrane protein</topology>
    </subcellularLocation>
</comment>
<accession>A0A1I8PVT6</accession>
<dbReference type="InterPro" id="IPR000832">
    <property type="entry name" value="GPCR_2_secretin-like"/>
</dbReference>
<evidence type="ECO:0000256" key="1">
    <source>
        <dbReference type="ARBA" id="ARBA00004141"/>
    </source>
</evidence>
<dbReference type="GO" id="GO:0005886">
    <property type="term" value="C:plasma membrane"/>
    <property type="evidence" value="ECO:0007669"/>
    <property type="project" value="TreeGrafter"/>
</dbReference>
<dbReference type="PROSITE" id="PS50261">
    <property type="entry name" value="G_PROTEIN_RECEP_F2_4"/>
    <property type="match status" value="1"/>
</dbReference>
<feature type="transmembrane region" description="Helical" evidence="5">
    <location>
        <begin position="86"/>
        <end position="111"/>
    </location>
</feature>
<dbReference type="Proteomes" id="UP000095300">
    <property type="component" value="Unassembled WGS sequence"/>
</dbReference>
<feature type="transmembrane region" description="Helical" evidence="5">
    <location>
        <begin position="123"/>
        <end position="146"/>
    </location>
</feature>
<feature type="transmembrane region" description="Helical" evidence="5">
    <location>
        <begin position="12"/>
        <end position="35"/>
    </location>
</feature>
<evidence type="ECO:0000259" key="6">
    <source>
        <dbReference type="PROSITE" id="PS50261"/>
    </source>
</evidence>
<dbReference type="GO" id="GO:0008528">
    <property type="term" value="F:G protein-coupled peptide receptor activity"/>
    <property type="evidence" value="ECO:0007669"/>
    <property type="project" value="TreeGrafter"/>
</dbReference>
<evidence type="ECO:0000256" key="4">
    <source>
        <dbReference type="ARBA" id="ARBA00023136"/>
    </source>
</evidence>
<evidence type="ECO:0000256" key="2">
    <source>
        <dbReference type="ARBA" id="ARBA00022692"/>
    </source>
</evidence>
<feature type="domain" description="G-protein coupled receptors family 2 profile 2" evidence="6">
    <location>
        <begin position="10"/>
        <end position="266"/>
    </location>
</feature>
<evidence type="ECO:0000256" key="3">
    <source>
        <dbReference type="ARBA" id="ARBA00022989"/>
    </source>
</evidence>
<dbReference type="GO" id="GO:0007166">
    <property type="term" value="P:cell surface receptor signaling pathway"/>
    <property type="evidence" value="ECO:0007669"/>
    <property type="project" value="InterPro"/>
</dbReference>
<dbReference type="SUPFAM" id="SSF81321">
    <property type="entry name" value="Family A G protein-coupled receptor-like"/>
    <property type="match status" value="1"/>
</dbReference>
<evidence type="ECO:0000256" key="5">
    <source>
        <dbReference type="SAM" id="Phobius"/>
    </source>
</evidence>
<keyword evidence="4 5" id="KW-0472">Membrane</keyword>
<evidence type="ECO:0000313" key="8">
    <source>
        <dbReference type="Proteomes" id="UP000095300"/>
    </source>
</evidence>
<dbReference type="OrthoDB" id="6160250at2759"/>
<keyword evidence="2 5" id="KW-0812">Transmembrane</keyword>
<name>A0A1I8PVT6_STOCA</name>